<dbReference type="Proteomes" id="UP001066276">
    <property type="component" value="Chromosome 11"/>
</dbReference>
<feature type="compositionally biased region" description="Basic and acidic residues" evidence="1">
    <location>
        <begin position="81"/>
        <end position="95"/>
    </location>
</feature>
<name>A0AAV7LD56_PLEWA</name>
<comment type="caution">
    <text evidence="2">The sequence shown here is derived from an EMBL/GenBank/DDBJ whole genome shotgun (WGS) entry which is preliminary data.</text>
</comment>
<sequence length="111" mass="12524">MPAELRAPSETALPDNLGQPRTSTETLPDGPRTPKNEWMPNRIRGHAHRERCTGKPGEDRGRQCIGNAEERRRPAPATVLRSDRLEKPDQKEGGCRTRRGLTLEHWLPNAD</sequence>
<organism evidence="2 3">
    <name type="scientific">Pleurodeles waltl</name>
    <name type="common">Iberian ribbed newt</name>
    <dbReference type="NCBI Taxonomy" id="8319"/>
    <lineage>
        <taxon>Eukaryota</taxon>
        <taxon>Metazoa</taxon>
        <taxon>Chordata</taxon>
        <taxon>Craniata</taxon>
        <taxon>Vertebrata</taxon>
        <taxon>Euteleostomi</taxon>
        <taxon>Amphibia</taxon>
        <taxon>Batrachia</taxon>
        <taxon>Caudata</taxon>
        <taxon>Salamandroidea</taxon>
        <taxon>Salamandridae</taxon>
        <taxon>Pleurodelinae</taxon>
        <taxon>Pleurodeles</taxon>
    </lineage>
</organism>
<dbReference type="EMBL" id="JANPWB010000015">
    <property type="protein sequence ID" value="KAJ1088469.1"/>
    <property type="molecule type" value="Genomic_DNA"/>
</dbReference>
<protein>
    <submittedName>
        <fullName evidence="2">Uncharacterized protein</fullName>
    </submittedName>
</protein>
<proteinExistence type="predicted"/>
<keyword evidence="3" id="KW-1185">Reference proteome</keyword>
<evidence type="ECO:0000313" key="2">
    <source>
        <dbReference type="EMBL" id="KAJ1088469.1"/>
    </source>
</evidence>
<feature type="region of interest" description="Disordered" evidence="1">
    <location>
        <begin position="1"/>
        <end position="111"/>
    </location>
</feature>
<feature type="compositionally biased region" description="Basic and acidic residues" evidence="1">
    <location>
        <begin position="50"/>
        <end position="73"/>
    </location>
</feature>
<gene>
    <name evidence="2" type="ORF">NDU88_001626</name>
</gene>
<dbReference type="AlphaFoldDB" id="A0AAV7LD56"/>
<evidence type="ECO:0000256" key="1">
    <source>
        <dbReference type="SAM" id="MobiDB-lite"/>
    </source>
</evidence>
<reference evidence="2" key="1">
    <citation type="journal article" date="2022" name="bioRxiv">
        <title>Sequencing and chromosome-scale assembly of the giantPleurodeles waltlgenome.</title>
        <authorList>
            <person name="Brown T."/>
            <person name="Elewa A."/>
            <person name="Iarovenko S."/>
            <person name="Subramanian E."/>
            <person name="Araus A.J."/>
            <person name="Petzold A."/>
            <person name="Susuki M."/>
            <person name="Suzuki K.-i.T."/>
            <person name="Hayashi T."/>
            <person name="Toyoda A."/>
            <person name="Oliveira C."/>
            <person name="Osipova E."/>
            <person name="Leigh N.D."/>
            <person name="Simon A."/>
            <person name="Yun M.H."/>
        </authorList>
    </citation>
    <scope>NUCLEOTIDE SEQUENCE</scope>
    <source>
        <strain evidence="2">20211129_DDA</strain>
        <tissue evidence="2">Liver</tissue>
    </source>
</reference>
<accession>A0AAV7LD56</accession>
<evidence type="ECO:0000313" key="3">
    <source>
        <dbReference type="Proteomes" id="UP001066276"/>
    </source>
</evidence>